<comment type="caution">
    <text evidence="2">The sequence shown here is derived from an EMBL/GenBank/DDBJ whole genome shotgun (WGS) entry which is preliminary data.</text>
</comment>
<gene>
    <name evidence="2" type="ORF">R3P38DRAFT_3176595</name>
</gene>
<accession>A0AAW0CZR7</accession>
<keyword evidence="3" id="KW-1185">Reference proteome</keyword>
<feature type="region of interest" description="Disordered" evidence="1">
    <location>
        <begin position="1"/>
        <end position="114"/>
    </location>
</feature>
<dbReference type="AlphaFoldDB" id="A0AAW0CZR7"/>
<sequence>MRRSNLGVYEQEEQRYGSDAEDQYRYSYGRADEDEDETEEGSSNPSISVVTDKFKDTEENDPHGSTTEDAVRMRRRPDYSSTGFGNPAGFAQSIRDSPSSTGDAAVNANAHPAF</sequence>
<dbReference type="Proteomes" id="UP001362999">
    <property type="component" value="Unassembled WGS sequence"/>
</dbReference>
<name>A0AAW0CZR7_9AGAR</name>
<feature type="compositionally biased region" description="Basic and acidic residues" evidence="1">
    <location>
        <begin position="12"/>
        <end position="24"/>
    </location>
</feature>
<evidence type="ECO:0000313" key="3">
    <source>
        <dbReference type="Proteomes" id="UP001362999"/>
    </source>
</evidence>
<feature type="compositionally biased region" description="Basic and acidic residues" evidence="1">
    <location>
        <begin position="52"/>
        <end position="62"/>
    </location>
</feature>
<dbReference type="EMBL" id="JAWWNJ010000011">
    <property type="protein sequence ID" value="KAK7044334.1"/>
    <property type="molecule type" value="Genomic_DNA"/>
</dbReference>
<evidence type="ECO:0000256" key="1">
    <source>
        <dbReference type="SAM" id="MobiDB-lite"/>
    </source>
</evidence>
<organism evidence="2 3">
    <name type="scientific">Favolaschia claudopus</name>
    <dbReference type="NCBI Taxonomy" id="2862362"/>
    <lineage>
        <taxon>Eukaryota</taxon>
        <taxon>Fungi</taxon>
        <taxon>Dikarya</taxon>
        <taxon>Basidiomycota</taxon>
        <taxon>Agaricomycotina</taxon>
        <taxon>Agaricomycetes</taxon>
        <taxon>Agaricomycetidae</taxon>
        <taxon>Agaricales</taxon>
        <taxon>Marasmiineae</taxon>
        <taxon>Mycenaceae</taxon>
        <taxon>Favolaschia</taxon>
    </lineage>
</organism>
<reference evidence="2 3" key="1">
    <citation type="journal article" date="2024" name="J Genomics">
        <title>Draft genome sequencing and assembly of Favolaschia claudopus CIRM-BRFM 2984 isolated from oak limbs.</title>
        <authorList>
            <person name="Navarro D."/>
            <person name="Drula E."/>
            <person name="Chaduli D."/>
            <person name="Cazenave R."/>
            <person name="Ahrendt S."/>
            <person name="Wang J."/>
            <person name="Lipzen A."/>
            <person name="Daum C."/>
            <person name="Barry K."/>
            <person name="Grigoriev I.V."/>
            <person name="Favel A."/>
            <person name="Rosso M.N."/>
            <person name="Martin F."/>
        </authorList>
    </citation>
    <scope>NUCLEOTIDE SEQUENCE [LARGE SCALE GENOMIC DNA]</scope>
    <source>
        <strain evidence="2 3">CIRM-BRFM 2984</strain>
    </source>
</reference>
<proteinExistence type="predicted"/>
<evidence type="ECO:0000313" key="2">
    <source>
        <dbReference type="EMBL" id="KAK7044334.1"/>
    </source>
</evidence>
<protein>
    <submittedName>
        <fullName evidence="2">Uncharacterized protein</fullName>
    </submittedName>
</protein>
<feature type="compositionally biased region" description="Basic and acidic residues" evidence="1">
    <location>
        <begin position="69"/>
        <end position="78"/>
    </location>
</feature>